<dbReference type="PANTHER" id="PTHR42783:SF3">
    <property type="entry name" value="GLUTAMATE SYNTHASE [NADPH] SMALL CHAIN-RELATED"/>
    <property type="match status" value="1"/>
</dbReference>
<dbReference type="SUPFAM" id="SSF52343">
    <property type="entry name" value="Ferredoxin reductase-like, C-terminal NADP-linked domain"/>
    <property type="match status" value="1"/>
</dbReference>
<dbReference type="Pfam" id="PF14691">
    <property type="entry name" value="Fer4_20"/>
    <property type="match status" value="1"/>
</dbReference>
<dbReference type="InterPro" id="IPR039261">
    <property type="entry name" value="FNR_nucleotide-bd"/>
</dbReference>
<dbReference type="InterPro" id="IPR017938">
    <property type="entry name" value="Riboflavin_synthase-like_b-brl"/>
</dbReference>
<dbReference type="Pfam" id="PF07992">
    <property type="entry name" value="Pyr_redox_2"/>
    <property type="match status" value="1"/>
</dbReference>
<dbReference type="Gene3D" id="3.40.50.80">
    <property type="entry name" value="Nucleotide-binding domain of ferredoxin-NADP reductase (FNR) module"/>
    <property type="match status" value="1"/>
</dbReference>
<keyword evidence="5" id="KW-1185">Reference proteome</keyword>
<dbReference type="Gene3D" id="3.50.50.60">
    <property type="entry name" value="FAD/NAD(P)-binding domain"/>
    <property type="match status" value="2"/>
</dbReference>
<dbReference type="InterPro" id="IPR009051">
    <property type="entry name" value="Helical_ferredxn"/>
</dbReference>
<sequence length="945" mass="103950">MSTHVSGNGQLERFMHASNQFEATRSELETLSQTDEVELFQKQLELLRRRLLAEPNAFRQMFITDGMQAVAWEFQQEELGGRFTRTLWDLLVRDDDMSTILLRFIWAIPLKYKRKFIKAIDQHLSDRYPMFKGLSDGWPMNNMIPPYMRPAEERAQDFGLVNQGYLGYMGQGFSAREVDLLVWLEVLRDKQCEERPCEIGLKIAGKENKGGCPVKIHIPEMLDLLGKGKFREALELIEGCNPLPNVTGRVCPQELQCQGVCAHTNKPIEIGQIEWFLPQRAKALGLPLTNDTLADLVDPWTIAEKPPIAVVGSGPAGLINAYLLAAEGHPVTVFEAFHELGGVLRYGIPEFRLPNELIDDVVGKITRLGGRFVRNFVVGKTATLEQLKQAGFWRIFVGTGAGLPRFMNVPGEHFLNVMSANEFLTRVNLMQGQLEDHETPLPMTRGKDVMVIGGGNTAMDAARTAKRLGGNVTIVYRRTQAEMPVRVEELHHALEEGIALKVLRAPCEFIGNDDHQVTAAILDVIELGAPDASGRRSPVVTGKKEHMPIDLVIMALGNTPNPIVKDAEPELKTTKWGTIDVQRGSQQTSIEGVFSGGDAARGGSTAIRAAGDGQAAAREIVGENNFTPAEIRELVAKAEKYTRLGQAPQAIVKKVHLGEGIEEFVVNAPLIAAASKAGQFVRVLAWEKGELIPLTLADWDTKAGTITLVVQAMGTSSLAINAMKIGQAFAGIAGPLGLPSELHRYGPDETVVFTAGGLGLPPVYPIMREHLRMGNHVTLIAGFRSASLVFWVGEDECVEQLRREFPTLLDVIYTSNDGTFGVKGFVTHPLQEMLEANKTSKGRRIAEVVTIGPPLMMRAVADLTRPYGVKTVASLNSIMVDATGMCGACMVPVVIDGKMVRKHACIDGPEIDAHLIDWDKFLPRFGQFKVQEGRSKERYLAEGLK</sequence>
<feature type="domain" description="Dihydroorotate dehydrogenase electron transfer subunit iron-sulphur cluster binding" evidence="2">
    <location>
        <begin position="876"/>
        <end position="916"/>
    </location>
</feature>
<feature type="domain" description="FAD/NAD(P)-binding" evidence="1">
    <location>
        <begin position="308"/>
        <end position="612"/>
    </location>
</feature>
<dbReference type="NCBIfam" id="NF009415">
    <property type="entry name" value="PRK12779.1"/>
    <property type="match status" value="1"/>
</dbReference>
<dbReference type="Pfam" id="PF10418">
    <property type="entry name" value="DHODB_Fe-S_bind"/>
    <property type="match status" value="1"/>
</dbReference>
<evidence type="ECO:0000313" key="5">
    <source>
        <dbReference type="Proteomes" id="UP000239724"/>
    </source>
</evidence>
<dbReference type="CDD" id="cd06219">
    <property type="entry name" value="DHOD_e_trans_like1"/>
    <property type="match status" value="1"/>
</dbReference>
<gene>
    <name evidence="4" type="ORF">CCS01_08240</name>
</gene>
<dbReference type="PANTHER" id="PTHR42783">
    <property type="entry name" value="GLUTAMATE SYNTHASE [NADPH] SMALL CHAIN"/>
    <property type="match status" value="1"/>
</dbReference>
<dbReference type="OrthoDB" id="9803192at2"/>
<proteinExistence type="predicted"/>
<dbReference type="PRINTS" id="PR00419">
    <property type="entry name" value="ADXRDTASE"/>
</dbReference>
<dbReference type="SUPFAM" id="SSF46548">
    <property type="entry name" value="alpha-helical ferredoxin"/>
    <property type="match status" value="1"/>
</dbReference>
<evidence type="ECO:0000313" key="4">
    <source>
        <dbReference type="EMBL" id="PPQ35188.1"/>
    </source>
</evidence>
<dbReference type="InterPro" id="IPR019480">
    <property type="entry name" value="Dihydroorotate_DH_Fe-S-bd"/>
</dbReference>
<dbReference type="GO" id="GO:0051536">
    <property type="term" value="F:iron-sulfur cluster binding"/>
    <property type="evidence" value="ECO:0007669"/>
    <property type="project" value="InterPro"/>
</dbReference>
<dbReference type="Proteomes" id="UP000239724">
    <property type="component" value="Unassembled WGS sequence"/>
</dbReference>
<feature type="domain" description="Dihydroprymidine dehydrogenase" evidence="3">
    <location>
        <begin position="209"/>
        <end position="281"/>
    </location>
</feature>
<dbReference type="InterPro" id="IPR023753">
    <property type="entry name" value="FAD/NAD-binding_dom"/>
</dbReference>
<dbReference type="GO" id="GO:0016491">
    <property type="term" value="F:oxidoreductase activity"/>
    <property type="evidence" value="ECO:0007669"/>
    <property type="project" value="InterPro"/>
</dbReference>
<dbReference type="Gene3D" id="2.40.30.10">
    <property type="entry name" value="Translation factors"/>
    <property type="match status" value="1"/>
</dbReference>
<evidence type="ECO:0000259" key="1">
    <source>
        <dbReference type="Pfam" id="PF07992"/>
    </source>
</evidence>
<comment type="caution">
    <text evidence="4">The sequence shown here is derived from an EMBL/GenBank/DDBJ whole genome shotgun (WGS) entry which is preliminary data.</text>
</comment>
<accession>A0A2S6NK23</accession>
<dbReference type="Gene3D" id="1.10.1060.10">
    <property type="entry name" value="Alpha-helical ferredoxin"/>
    <property type="match status" value="1"/>
</dbReference>
<dbReference type="InterPro" id="IPR028261">
    <property type="entry name" value="DPD_II"/>
</dbReference>
<name>A0A2S6NK23_RHOGL</name>
<dbReference type="AlphaFoldDB" id="A0A2S6NK23"/>
<dbReference type="SUPFAM" id="SSF63380">
    <property type="entry name" value="Riboflavin synthase domain-like"/>
    <property type="match status" value="1"/>
</dbReference>
<dbReference type="EMBL" id="NHRY01000076">
    <property type="protein sequence ID" value="PPQ35188.1"/>
    <property type="molecule type" value="Genomic_DNA"/>
</dbReference>
<evidence type="ECO:0000259" key="3">
    <source>
        <dbReference type="Pfam" id="PF14691"/>
    </source>
</evidence>
<dbReference type="InterPro" id="IPR036188">
    <property type="entry name" value="FAD/NAD-bd_sf"/>
</dbReference>
<dbReference type="RefSeq" id="WP_104518373.1">
    <property type="nucleotide sequence ID" value="NZ_NHRY01000076.1"/>
</dbReference>
<organism evidence="4 5">
    <name type="scientific">Rhodopila globiformis</name>
    <name type="common">Rhodopseudomonas globiformis</name>
    <dbReference type="NCBI Taxonomy" id="1071"/>
    <lineage>
        <taxon>Bacteria</taxon>
        <taxon>Pseudomonadati</taxon>
        <taxon>Pseudomonadota</taxon>
        <taxon>Alphaproteobacteria</taxon>
        <taxon>Acetobacterales</taxon>
        <taxon>Acetobacteraceae</taxon>
        <taxon>Rhodopila</taxon>
    </lineage>
</organism>
<protein>
    <submittedName>
        <fullName evidence="4">2-polyprenylphenol hydroxylase</fullName>
    </submittedName>
</protein>
<evidence type="ECO:0000259" key="2">
    <source>
        <dbReference type="Pfam" id="PF10418"/>
    </source>
</evidence>
<dbReference type="NCBIfam" id="NF004862">
    <property type="entry name" value="PRK06222.1"/>
    <property type="match status" value="1"/>
</dbReference>
<reference evidence="4 5" key="1">
    <citation type="journal article" date="2018" name="Arch. Microbiol.">
        <title>New insights into the metabolic potential of the phototrophic purple bacterium Rhodopila globiformis DSM 161(T) from its draft genome sequence and evidence for a vanadium-dependent nitrogenase.</title>
        <authorList>
            <person name="Imhoff J.F."/>
            <person name="Rahn T."/>
            <person name="Kunzel S."/>
            <person name="Neulinger S.C."/>
        </authorList>
    </citation>
    <scope>NUCLEOTIDE SEQUENCE [LARGE SCALE GENOMIC DNA]</scope>
    <source>
        <strain evidence="4 5">DSM 161</strain>
    </source>
</reference>
<dbReference type="SUPFAM" id="SSF51971">
    <property type="entry name" value="Nucleotide-binding domain"/>
    <property type="match status" value="2"/>
</dbReference>